<gene>
    <name evidence="2" type="ORF">ACMU_01040</name>
</gene>
<accession>A0A037ZQH6</accession>
<dbReference type="Proteomes" id="UP000026249">
    <property type="component" value="Unassembled WGS sequence"/>
</dbReference>
<dbReference type="Pfam" id="PF01261">
    <property type="entry name" value="AP_endonuc_2"/>
    <property type="match status" value="1"/>
</dbReference>
<evidence type="ECO:0000313" key="2">
    <source>
        <dbReference type="EMBL" id="KAJ57107.1"/>
    </source>
</evidence>
<dbReference type="InterPro" id="IPR013022">
    <property type="entry name" value="Xyl_isomerase-like_TIM-brl"/>
</dbReference>
<proteinExistence type="predicted"/>
<feature type="domain" description="Xylose isomerase-like TIM barrel" evidence="1">
    <location>
        <begin position="37"/>
        <end position="267"/>
    </location>
</feature>
<organism evidence="2 3">
    <name type="scientific">Actibacterium mucosum KCTC 23349</name>
    <dbReference type="NCBI Taxonomy" id="1454373"/>
    <lineage>
        <taxon>Bacteria</taxon>
        <taxon>Pseudomonadati</taxon>
        <taxon>Pseudomonadota</taxon>
        <taxon>Alphaproteobacteria</taxon>
        <taxon>Rhodobacterales</taxon>
        <taxon>Roseobacteraceae</taxon>
        <taxon>Actibacterium</taxon>
    </lineage>
</organism>
<dbReference type="EMBL" id="JFKE01000001">
    <property type="protein sequence ID" value="KAJ57107.1"/>
    <property type="molecule type" value="Genomic_DNA"/>
</dbReference>
<dbReference type="Gene3D" id="3.20.20.150">
    <property type="entry name" value="Divalent-metal-dependent TIM barrel enzymes"/>
    <property type="match status" value="1"/>
</dbReference>
<dbReference type="GO" id="GO:0016853">
    <property type="term" value="F:isomerase activity"/>
    <property type="evidence" value="ECO:0007669"/>
    <property type="project" value="UniProtKB-KW"/>
</dbReference>
<dbReference type="OrthoDB" id="7245925at2"/>
<keyword evidence="2" id="KW-0413">Isomerase</keyword>
<dbReference type="SUPFAM" id="SSF51658">
    <property type="entry name" value="Xylose isomerase-like"/>
    <property type="match status" value="1"/>
</dbReference>
<dbReference type="AlphaFoldDB" id="A0A037ZQH6"/>
<dbReference type="PANTHER" id="PTHR12110">
    <property type="entry name" value="HYDROXYPYRUVATE ISOMERASE"/>
    <property type="match status" value="1"/>
</dbReference>
<dbReference type="PANTHER" id="PTHR12110:SF53">
    <property type="entry name" value="BLR5974 PROTEIN"/>
    <property type="match status" value="1"/>
</dbReference>
<evidence type="ECO:0000259" key="1">
    <source>
        <dbReference type="Pfam" id="PF01261"/>
    </source>
</evidence>
<dbReference type="InterPro" id="IPR036237">
    <property type="entry name" value="Xyl_isomerase-like_sf"/>
</dbReference>
<comment type="caution">
    <text evidence="2">The sequence shown here is derived from an EMBL/GenBank/DDBJ whole genome shotgun (WGS) entry which is preliminary data.</text>
</comment>
<evidence type="ECO:0000313" key="3">
    <source>
        <dbReference type="Proteomes" id="UP000026249"/>
    </source>
</evidence>
<keyword evidence="3" id="KW-1185">Reference proteome</keyword>
<sequence>MSDLPIVGAALSLAQFIEMRDVMFGHDRDLELQDFHNPQTLDSDYTALVEQSKKALDGYGGRHGIHGPFWDLPLATWDPMIREVIHDRMFKALGVCEALGSTHMVVHSPYLEWDHRNIMHYPNAREGIFERFQTTMAPVVKRAEEVGTTLVLENIGDIDPHFRVELAASLGSSALQISVDTGHAHYAHGACGAPPVDYFIKAASDALQHVHLQDADGYADRHWALGEGTIRWQAVFRAIGQLTSNPRLIIEVYGDQSVERSMAFLQNTGLAQ</sequence>
<reference evidence="2 3" key="1">
    <citation type="submission" date="2014-03" db="EMBL/GenBank/DDBJ databases">
        <title>Draft Genome Sequence of Actibacterium mucosum KCTC 23349, a Marine Alphaproteobacterium with Complex Ionic Requirements Isolated from Mediterranean Seawater at Malvarrosa Beach, Valencia, Spain.</title>
        <authorList>
            <person name="Arahal D.R."/>
            <person name="Shao Z."/>
            <person name="Lai Q."/>
            <person name="Pujalte M.J."/>
        </authorList>
    </citation>
    <scope>NUCLEOTIDE SEQUENCE [LARGE SCALE GENOMIC DNA]</scope>
    <source>
        <strain evidence="2 3">KCTC 23349</strain>
    </source>
</reference>
<dbReference type="RefSeq" id="WP_035255330.1">
    <property type="nucleotide sequence ID" value="NZ_JFKE01000001.1"/>
</dbReference>
<name>A0A037ZQH6_9RHOB</name>
<dbReference type="STRING" id="1454373.ACMU_01040"/>
<protein>
    <submittedName>
        <fullName evidence="2">Sugar phosphate isomerase</fullName>
    </submittedName>
</protein>
<dbReference type="InterPro" id="IPR050312">
    <property type="entry name" value="IolE/XylAMocC-like"/>
</dbReference>